<name>A0ABX9A3G9_9SPHN</name>
<protein>
    <recommendedName>
        <fullName evidence="4">DUF2273 domain-containing protein</fullName>
    </recommendedName>
</protein>
<reference evidence="2 3" key="1">
    <citation type="submission" date="2021-08" db="EMBL/GenBank/DDBJ databases">
        <title>Comparative Genomics Analysis of the Genus Qipengyuania Reveals Extensive Genetic Diversity and Metabolic Versatility, Including the Description of Fifteen Novel Species.</title>
        <authorList>
            <person name="Liu Y."/>
        </authorList>
    </citation>
    <scope>NUCLEOTIDE SEQUENCE [LARGE SCALE GENOMIC DNA]</scope>
    <source>
        <strain evidence="2 3">1NDH1</strain>
    </source>
</reference>
<proteinExistence type="predicted"/>
<keyword evidence="1" id="KW-0472">Membrane</keyword>
<organism evidence="2 3">
    <name type="scientific">Qipengyuania gelatinilytica</name>
    <dbReference type="NCBI Taxonomy" id="2867231"/>
    <lineage>
        <taxon>Bacteria</taxon>
        <taxon>Pseudomonadati</taxon>
        <taxon>Pseudomonadota</taxon>
        <taxon>Alphaproteobacteria</taxon>
        <taxon>Sphingomonadales</taxon>
        <taxon>Erythrobacteraceae</taxon>
        <taxon>Qipengyuania</taxon>
    </lineage>
</organism>
<feature type="transmembrane region" description="Helical" evidence="1">
    <location>
        <begin position="38"/>
        <end position="56"/>
    </location>
</feature>
<keyword evidence="3" id="KW-1185">Reference proteome</keyword>
<sequence>MAGIRKFGLEGTTRYRIYSGLSGLLFLGLIFLGDDRWLAFIGVGVLMVWIAFFDSIGPDGERRILGIRPDASFFGKKTRVEDKKE</sequence>
<accession>A0ABX9A3G9</accession>
<dbReference type="RefSeq" id="WP_221431549.1">
    <property type="nucleotide sequence ID" value="NZ_CP081294.1"/>
</dbReference>
<evidence type="ECO:0008006" key="4">
    <source>
        <dbReference type="Google" id="ProtNLM"/>
    </source>
</evidence>
<gene>
    <name evidence="2" type="ORF">K3136_03640</name>
</gene>
<evidence type="ECO:0000313" key="3">
    <source>
        <dbReference type="Proteomes" id="UP000824321"/>
    </source>
</evidence>
<evidence type="ECO:0000313" key="2">
    <source>
        <dbReference type="EMBL" id="QZD95822.1"/>
    </source>
</evidence>
<feature type="transmembrane region" description="Helical" evidence="1">
    <location>
        <begin position="15"/>
        <end position="32"/>
    </location>
</feature>
<dbReference type="Proteomes" id="UP000824321">
    <property type="component" value="Chromosome"/>
</dbReference>
<keyword evidence="1" id="KW-1133">Transmembrane helix</keyword>
<keyword evidence="1" id="KW-0812">Transmembrane</keyword>
<evidence type="ECO:0000256" key="1">
    <source>
        <dbReference type="SAM" id="Phobius"/>
    </source>
</evidence>
<dbReference type="EMBL" id="CP081294">
    <property type="protein sequence ID" value="QZD95822.1"/>
    <property type="molecule type" value="Genomic_DNA"/>
</dbReference>